<name>A0A011MFR7_9PROT</name>
<keyword evidence="1 3" id="KW-0597">Phosphoprotein</keyword>
<evidence type="ECO:0000313" key="6">
    <source>
        <dbReference type="EMBL" id="EXI68668.1"/>
    </source>
</evidence>
<dbReference type="InterPro" id="IPR001789">
    <property type="entry name" value="Sig_transdc_resp-reg_receiver"/>
</dbReference>
<dbReference type="Pfam" id="PF00072">
    <property type="entry name" value="Response_reg"/>
    <property type="match status" value="1"/>
</dbReference>
<dbReference type="SUPFAM" id="SSF52172">
    <property type="entry name" value="CheY-like"/>
    <property type="match status" value="1"/>
</dbReference>
<accession>A0A011MFR7</accession>
<dbReference type="CDD" id="cd17535">
    <property type="entry name" value="REC_NarL-like"/>
    <property type="match status" value="1"/>
</dbReference>
<protein>
    <submittedName>
        <fullName evidence="6">Response regulator UvrY</fullName>
    </submittedName>
</protein>
<dbReference type="EMBL" id="JFAX01000004">
    <property type="protein sequence ID" value="EXI68668.1"/>
    <property type="molecule type" value="Genomic_DNA"/>
</dbReference>
<dbReference type="SMART" id="SM00448">
    <property type="entry name" value="REC"/>
    <property type="match status" value="1"/>
</dbReference>
<dbReference type="Gene3D" id="3.40.50.2300">
    <property type="match status" value="1"/>
</dbReference>
<evidence type="ECO:0000256" key="3">
    <source>
        <dbReference type="PROSITE-ProRule" id="PRU00169"/>
    </source>
</evidence>
<dbReference type="InterPro" id="IPR000792">
    <property type="entry name" value="Tscrpt_reg_LuxR_C"/>
</dbReference>
<dbReference type="AlphaFoldDB" id="A0A011MFR7"/>
<dbReference type="PRINTS" id="PR00038">
    <property type="entry name" value="HTHLUXR"/>
</dbReference>
<evidence type="ECO:0000256" key="1">
    <source>
        <dbReference type="ARBA" id="ARBA00022553"/>
    </source>
</evidence>
<dbReference type="InterPro" id="IPR016032">
    <property type="entry name" value="Sig_transdc_resp-reg_C-effctor"/>
</dbReference>
<dbReference type="Pfam" id="PF00196">
    <property type="entry name" value="GerE"/>
    <property type="match status" value="1"/>
</dbReference>
<dbReference type="PROSITE" id="PS50110">
    <property type="entry name" value="RESPONSE_REGULATORY"/>
    <property type="match status" value="1"/>
</dbReference>
<dbReference type="InterPro" id="IPR011006">
    <property type="entry name" value="CheY-like_superfamily"/>
</dbReference>
<proteinExistence type="predicted"/>
<dbReference type="STRING" id="1454001.AW08_00980"/>
<dbReference type="InterPro" id="IPR058245">
    <property type="entry name" value="NreC/VraR/RcsB-like_REC"/>
</dbReference>
<dbReference type="PANTHER" id="PTHR43214">
    <property type="entry name" value="TWO-COMPONENT RESPONSE REGULATOR"/>
    <property type="match status" value="1"/>
</dbReference>
<comment type="caution">
    <text evidence="6">The sequence shown here is derived from an EMBL/GenBank/DDBJ whole genome shotgun (WGS) entry which is preliminary data.</text>
</comment>
<dbReference type="GO" id="GO:0006355">
    <property type="term" value="P:regulation of DNA-templated transcription"/>
    <property type="evidence" value="ECO:0007669"/>
    <property type="project" value="InterPro"/>
</dbReference>
<evidence type="ECO:0000259" key="5">
    <source>
        <dbReference type="PROSITE" id="PS50110"/>
    </source>
</evidence>
<dbReference type="GO" id="GO:0003677">
    <property type="term" value="F:DNA binding"/>
    <property type="evidence" value="ECO:0007669"/>
    <property type="project" value="UniProtKB-KW"/>
</dbReference>
<dbReference type="SMART" id="SM00421">
    <property type="entry name" value="HTH_LUXR"/>
    <property type="match status" value="1"/>
</dbReference>
<keyword evidence="7" id="KW-1185">Reference proteome</keyword>
<dbReference type="PATRIC" id="fig|1454001.3.peg.926"/>
<organism evidence="6 7">
    <name type="scientific">Candidatus Accumulibacter adjunctus</name>
    <dbReference type="NCBI Taxonomy" id="1454001"/>
    <lineage>
        <taxon>Bacteria</taxon>
        <taxon>Pseudomonadati</taxon>
        <taxon>Pseudomonadota</taxon>
        <taxon>Betaproteobacteria</taxon>
        <taxon>Candidatus Accumulibacter</taxon>
    </lineage>
</organism>
<evidence type="ECO:0000313" key="7">
    <source>
        <dbReference type="Proteomes" id="UP000020218"/>
    </source>
</evidence>
<sequence length="226" mass="24297">MTARGDERPSLATPGGVLSVMVVDDHPALRAGLRSLIESDAGLRVLLDVASGEAAYGEYRAQRPDVVVMDLSMAGFGGIEAIRRIRSVDPQVAILVYTVHDSRVLLERAFEAGALGFVTKGSNVDSLLLGIRTVAKGQSFVSPDMVPTLIQRQRSPESGPFGTLTQREFQVFRLLSEGHSLAECARILHLSSKTVSNHVTQIKLKLGVASLAEMARLAIRLGLVEP</sequence>
<dbReference type="CDD" id="cd06170">
    <property type="entry name" value="LuxR_C_like"/>
    <property type="match status" value="1"/>
</dbReference>
<reference evidence="6" key="1">
    <citation type="submission" date="2014-02" db="EMBL/GenBank/DDBJ databases">
        <title>Expanding our view of genomic diversity in Candidatus Accumulibacter clades.</title>
        <authorList>
            <person name="Skennerton C.T."/>
            <person name="Barr J.J."/>
            <person name="Slater F.R."/>
            <person name="Bond P.L."/>
            <person name="Tyson G.W."/>
        </authorList>
    </citation>
    <scope>NUCLEOTIDE SEQUENCE [LARGE SCALE GENOMIC DNA]</scope>
</reference>
<evidence type="ECO:0000256" key="2">
    <source>
        <dbReference type="ARBA" id="ARBA00023125"/>
    </source>
</evidence>
<dbReference type="PANTHER" id="PTHR43214:SF43">
    <property type="entry name" value="TWO-COMPONENT RESPONSE REGULATOR"/>
    <property type="match status" value="1"/>
</dbReference>
<feature type="domain" description="HTH luxR-type" evidence="4">
    <location>
        <begin position="157"/>
        <end position="222"/>
    </location>
</feature>
<dbReference type="SUPFAM" id="SSF46894">
    <property type="entry name" value="C-terminal effector domain of the bipartite response regulators"/>
    <property type="match status" value="1"/>
</dbReference>
<evidence type="ECO:0000259" key="4">
    <source>
        <dbReference type="PROSITE" id="PS50043"/>
    </source>
</evidence>
<dbReference type="PROSITE" id="PS50043">
    <property type="entry name" value="HTH_LUXR_2"/>
    <property type="match status" value="1"/>
</dbReference>
<dbReference type="GO" id="GO:0000160">
    <property type="term" value="P:phosphorelay signal transduction system"/>
    <property type="evidence" value="ECO:0007669"/>
    <property type="project" value="InterPro"/>
</dbReference>
<gene>
    <name evidence="6" type="primary">uvrY_1</name>
    <name evidence="6" type="ORF">AW08_00980</name>
</gene>
<dbReference type="Proteomes" id="UP000020218">
    <property type="component" value="Unassembled WGS sequence"/>
</dbReference>
<keyword evidence="2" id="KW-0238">DNA-binding</keyword>
<dbReference type="InterPro" id="IPR039420">
    <property type="entry name" value="WalR-like"/>
</dbReference>
<feature type="domain" description="Response regulatory" evidence="5">
    <location>
        <begin position="19"/>
        <end position="135"/>
    </location>
</feature>
<feature type="modified residue" description="4-aspartylphosphate" evidence="3">
    <location>
        <position position="70"/>
    </location>
</feature>